<dbReference type="eggNOG" id="ENOG5032VSG">
    <property type="taxonomic scope" value="Bacteria"/>
</dbReference>
<keyword evidence="2" id="KW-1133">Transmembrane helix</keyword>
<keyword evidence="4" id="KW-1185">Reference proteome</keyword>
<evidence type="ECO:0000256" key="2">
    <source>
        <dbReference type="SAM" id="Phobius"/>
    </source>
</evidence>
<proteinExistence type="predicted"/>
<feature type="transmembrane region" description="Helical" evidence="2">
    <location>
        <begin position="102"/>
        <end position="122"/>
    </location>
</feature>
<feature type="compositionally biased region" description="Low complexity" evidence="1">
    <location>
        <begin position="224"/>
        <end position="238"/>
    </location>
</feature>
<feature type="transmembrane region" description="Helical" evidence="2">
    <location>
        <begin position="6"/>
        <end position="23"/>
    </location>
</feature>
<feature type="compositionally biased region" description="Basic residues" evidence="1">
    <location>
        <begin position="160"/>
        <end position="169"/>
    </location>
</feature>
<feature type="compositionally biased region" description="Basic and acidic residues" evidence="1">
    <location>
        <begin position="265"/>
        <end position="280"/>
    </location>
</feature>
<feature type="compositionally biased region" description="Polar residues" evidence="1">
    <location>
        <begin position="244"/>
        <end position="264"/>
    </location>
</feature>
<keyword evidence="2" id="KW-0472">Membrane</keyword>
<feature type="compositionally biased region" description="Basic and acidic residues" evidence="1">
    <location>
        <begin position="338"/>
        <end position="348"/>
    </location>
</feature>
<sequence length="376" mass="41036">MVYESLSSLLLLLIAAILVLGWLPGRTMRGMKRASQHRQDRISASLHLVDESSGRRFGDTGPHRAKGLVMQPQREDGGDRQEAERVKRVRLMRRAAARRRRILSASLLVASIGVAVLSQVLVFSPLYTAIPLALLILVLVSGARAATQARQWEARLAERQRRRKAKPRPRAQAPAQEVVSTQQPIRGETTDALSQQDIRAAIIQSRQAQVQALEARAQAQARLRPAASAERAKAAAQKAETRGSALSSTDLPKQAAQARTQAKSKTLEPEAKPGESHDHNLLSFSMGSPREGVVPRGPELLSREIKSTKQVSKAVPVKDHEPLRAQAAQPSRAGKPSRPADFHQREVQADVDAPELSEDSLGKVGVEAILARRSKS</sequence>
<feature type="transmembrane region" description="Helical" evidence="2">
    <location>
        <begin position="128"/>
        <end position="146"/>
    </location>
</feature>
<keyword evidence="2" id="KW-0812">Transmembrane</keyword>
<dbReference type="OrthoDB" id="3243298at2"/>
<name>A0A086YYL8_9BIFI</name>
<organism evidence="3 4">
    <name type="scientific">Bifidobacterium actinocoloniiforme DSM 22766</name>
    <dbReference type="NCBI Taxonomy" id="1437605"/>
    <lineage>
        <taxon>Bacteria</taxon>
        <taxon>Bacillati</taxon>
        <taxon>Actinomycetota</taxon>
        <taxon>Actinomycetes</taxon>
        <taxon>Bifidobacteriales</taxon>
        <taxon>Bifidobacteriaceae</taxon>
        <taxon>Bifidobacterium</taxon>
    </lineage>
</organism>
<protein>
    <submittedName>
        <fullName evidence="3">Putative YjbE family integral membrane protein</fullName>
    </submittedName>
</protein>
<dbReference type="RefSeq" id="WP_144418962.1">
    <property type="nucleotide sequence ID" value="NZ_CP011786.1"/>
</dbReference>
<dbReference type="AlphaFoldDB" id="A0A086YYL8"/>
<dbReference type="Proteomes" id="UP000029015">
    <property type="component" value="Unassembled WGS sequence"/>
</dbReference>
<evidence type="ECO:0000313" key="3">
    <source>
        <dbReference type="EMBL" id="KFI39368.1"/>
    </source>
</evidence>
<accession>A0A086YYL8</accession>
<reference evidence="3 4" key="1">
    <citation type="submission" date="2014-03" db="EMBL/GenBank/DDBJ databases">
        <title>Genomics of Bifidobacteria.</title>
        <authorList>
            <person name="Ventura M."/>
            <person name="Milani C."/>
            <person name="Lugli G.A."/>
        </authorList>
    </citation>
    <scope>NUCLEOTIDE SEQUENCE [LARGE SCALE GENOMIC DNA]</scope>
    <source>
        <strain evidence="3 4">DSM 22766</strain>
    </source>
</reference>
<comment type="caution">
    <text evidence="3">The sequence shown here is derived from an EMBL/GenBank/DDBJ whole genome shotgun (WGS) entry which is preliminary data.</text>
</comment>
<dbReference type="EMBL" id="JGYK01000002">
    <property type="protein sequence ID" value="KFI39368.1"/>
    <property type="molecule type" value="Genomic_DNA"/>
</dbReference>
<dbReference type="STRING" id="1437605.AB656_06820"/>
<evidence type="ECO:0000313" key="4">
    <source>
        <dbReference type="Proteomes" id="UP000029015"/>
    </source>
</evidence>
<feature type="region of interest" description="Disordered" evidence="1">
    <location>
        <begin position="157"/>
        <end position="188"/>
    </location>
</feature>
<feature type="region of interest" description="Disordered" evidence="1">
    <location>
        <begin position="224"/>
        <end position="358"/>
    </location>
</feature>
<gene>
    <name evidence="3" type="ORF">BACT_0200</name>
</gene>
<evidence type="ECO:0000256" key="1">
    <source>
        <dbReference type="SAM" id="MobiDB-lite"/>
    </source>
</evidence>